<accession>A0A0L0P236</accession>
<name>A0A0L0P236_CANAR</name>
<dbReference type="AlphaFoldDB" id="A0A0L0P236"/>
<organism evidence="1 2">
    <name type="scientific">Candidozyma auris</name>
    <name type="common">Yeast</name>
    <name type="synonym">Candida auris</name>
    <dbReference type="NCBI Taxonomy" id="498019"/>
    <lineage>
        <taxon>Eukaryota</taxon>
        <taxon>Fungi</taxon>
        <taxon>Dikarya</taxon>
        <taxon>Ascomycota</taxon>
        <taxon>Saccharomycotina</taxon>
        <taxon>Pichiomycetes</taxon>
        <taxon>Metschnikowiaceae</taxon>
        <taxon>Candidozyma</taxon>
    </lineage>
</organism>
<evidence type="ECO:0000313" key="1">
    <source>
        <dbReference type="EMBL" id="KNE00340.1"/>
    </source>
</evidence>
<dbReference type="VEuPathDB" id="FungiDB:QG37_02363"/>
<evidence type="ECO:0000313" key="2">
    <source>
        <dbReference type="Proteomes" id="UP000037122"/>
    </source>
</evidence>
<proteinExistence type="predicted"/>
<protein>
    <submittedName>
        <fullName evidence="1">Uncharacterized protein</fullName>
    </submittedName>
</protein>
<dbReference type="EMBL" id="LGST01000018">
    <property type="protein sequence ID" value="KNE00340.1"/>
    <property type="molecule type" value="Genomic_DNA"/>
</dbReference>
<reference evidence="2" key="1">
    <citation type="journal article" date="2015" name="BMC Genomics">
        <title>Draft genome of a commonly misdiagnosed multidrug resistant pathogen Candida auris.</title>
        <authorList>
            <person name="Chatterjee S."/>
            <person name="Alampalli S.V."/>
            <person name="Nageshan R.K."/>
            <person name="Chettiar S.T."/>
            <person name="Joshi S."/>
            <person name="Tatu U.S."/>
        </authorList>
    </citation>
    <scope>NUCLEOTIDE SEQUENCE [LARGE SCALE GENOMIC DNA]</scope>
    <source>
        <strain evidence="2">6684</strain>
    </source>
</reference>
<comment type="caution">
    <text evidence="1">The sequence shown here is derived from an EMBL/GenBank/DDBJ whole genome shotgun (WGS) entry which is preliminary data.</text>
</comment>
<dbReference type="Proteomes" id="UP000037122">
    <property type="component" value="Unassembled WGS sequence"/>
</dbReference>
<gene>
    <name evidence="1" type="ORF">QG37_02363</name>
</gene>
<sequence length="42" mass="5015">MICFSLIEKKKNDEERKKKRATSRGNPPLYIAAWGEFFNRQI</sequence>